<accession>A0A919E806</accession>
<feature type="domain" description="Mur ligase central" evidence="14">
    <location>
        <begin position="112"/>
        <end position="304"/>
    </location>
</feature>
<reference evidence="15" key="2">
    <citation type="submission" date="2020-09" db="EMBL/GenBank/DDBJ databases">
        <authorList>
            <person name="Sun Q."/>
            <person name="Kim S."/>
        </authorList>
    </citation>
    <scope>NUCLEOTIDE SEQUENCE</scope>
    <source>
        <strain evidence="15">KCTC 42590</strain>
    </source>
</reference>
<dbReference type="InterPro" id="IPR004101">
    <property type="entry name" value="Mur_ligase_C"/>
</dbReference>
<keyword evidence="1 10" id="KW-0963">Cytoplasm</keyword>
<evidence type="ECO:0000259" key="13">
    <source>
        <dbReference type="Pfam" id="PF02875"/>
    </source>
</evidence>
<evidence type="ECO:0000256" key="3">
    <source>
        <dbReference type="ARBA" id="ARBA00022618"/>
    </source>
</evidence>
<comment type="catalytic activity">
    <reaction evidence="10 11">
        <text>D-alanyl-D-alanine + UDP-N-acetyl-alpha-D-muramoyl-L-alanyl-gamma-D-glutamyl-meso-2,6-diaminopimelate + ATP = UDP-N-acetyl-alpha-D-muramoyl-L-alanyl-gamma-D-glutamyl-meso-2,6-diaminopimeloyl-D-alanyl-D-alanine + ADP + phosphate + H(+)</text>
        <dbReference type="Rhea" id="RHEA:28374"/>
        <dbReference type="ChEBI" id="CHEBI:15378"/>
        <dbReference type="ChEBI" id="CHEBI:30616"/>
        <dbReference type="ChEBI" id="CHEBI:43474"/>
        <dbReference type="ChEBI" id="CHEBI:57822"/>
        <dbReference type="ChEBI" id="CHEBI:61386"/>
        <dbReference type="ChEBI" id="CHEBI:83905"/>
        <dbReference type="ChEBI" id="CHEBI:456216"/>
        <dbReference type="EC" id="6.3.2.10"/>
    </reaction>
</comment>
<evidence type="ECO:0000256" key="2">
    <source>
        <dbReference type="ARBA" id="ARBA00022598"/>
    </source>
</evidence>
<dbReference type="Gene3D" id="3.40.1190.10">
    <property type="entry name" value="Mur-like, catalytic domain"/>
    <property type="match status" value="1"/>
</dbReference>
<dbReference type="PANTHER" id="PTHR43024:SF1">
    <property type="entry name" value="UDP-N-ACETYLMURAMOYL-TRIPEPTIDE--D-ALANYL-D-ALANINE LIGASE"/>
    <property type="match status" value="1"/>
</dbReference>
<dbReference type="InterPro" id="IPR013221">
    <property type="entry name" value="Mur_ligase_cen"/>
</dbReference>
<dbReference type="InterPro" id="IPR036565">
    <property type="entry name" value="Mur-like_cat_sf"/>
</dbReference>
<keyword evidence="2 10" id="KW-0436">Ligase</keyword>
<comment type="pathway">
    <text evidence="10 11">Cell wall biogenesis; peptidoglycan biosynthesis.</text>
</comment>
<feature type="binding site" evidence="10">
    <location>
        <begin position="114"/>
        <end position="120"/>
    </location>
    <ligand>
        <name>ATP</name>
        <dbReference type="ChEBI" id="CHEBI:30616"/>
    </ligand>
</feature>
<dbReference type="GO" id="GO:0047480">
    <property type="term" value="F:UDP-N-acetylmuramoyl-tripeptide-D-alanyl-D-alanine ligase activity"/>
    <property type="evidence" value="ECO:0007669"/>
    <property type="project" value="UniProtKB-UniRule"/>
</dbReference>
<dbReference type="Gene3D" id="3.40.1390.10">
    <property type="entry name" value="MurE/MurF, N-terminal domain"/>
    <property type="match status" value="1"/>
</dbReference>
<dbReference type="InterPro" id="IPR051046">
    <property type="entry name" value="MurCDEF_CellWall_CoF430Synth"/>
</dbReference>
<dbReference type="InterPro" id="IPR036615">
    <property type="entry name" value="Mur_ligase_C_dom_sf"/>
</dbReference>
<dbReference type="EMBL" id="BNCI01000002">
    <property type="protein sequence ID" value="GHF23121.1"/>
    <property type="molecule type" value="Genomic_DNA"/>
</dbReference>
<dbReference type="Pfam" id="PF08245">
    <property type="entry name" value="Mur_ligase_M"/>
    <property type="match status" value="1"/>
</dbReference>
<dbReference type="RefSeq" id="WP_191251943.1">
    <property type="nucleotide sequence ID" value="NZ_BNCI01000002.1"/>
</dbReference>
<dbReference type="Pfam" id="PF02875">
    <property type="entry name" value="Mur_ligase_C"/>
    <property type="match status" value="1"/>
</dbReference>
<dbReference type="Pfam" id="PF01225">
    <property type="entry name" value="Mur_ligase"/>
    <property type="match status" value="1"/>
</dbReference>
<evidence type="ECO:0000256" key="5">
    <source>
        <dbReference type="ARBA" id="ARBA00022840"/>
    </source>
</evidence>
<keyword evidence="4 10" id="KW-0547">Nucleotide-binding</keyword>
<dbReference type="HAMAP" id="MF_02019">
    <property type="entry name" value="MurF"/>
    <property type="match status" value="1"/>
</dbReference>
<gene>
    <name evidence="10 15" type="primary">murF</name>
    <name evidence="15" type="ORF">GCM10017044_16920</name>
</gene>
<feature type="domain" description="Mur ligase N-terminal catalytic" evidence="12">
    <location>
        <begin position="29"/>
        <end position="87"/>
    </location>
</feature>
<evidence type="ECO:0000259" key="14">
    <source>
        <dbReference type="Pfam" id="PF08245"/>
    </source>
</evidence>
<evidence type="ECO:0000256" key="8">
    <source>
        <dbReference type="ARBA" id="ARBA00023306"/>
    </source>
</evidence>
<comment type="caution">
    <text evidence="15">The sequence shown here is derived from an EMBL/GenBank/DDBJ whole genome shotgun (WGS) entry which is preliminary data.</text>
</comment>
<evidence type="ECO:0000259" key="12">
    <source>
        <dbReference type="Pfam" id="PF01225"/>
    </source>
</evidence>
<evidence type="ECO:0000256" key="9">
    <source>
        <dbReference type="ARBA" id="ARBA00023316"/>
    </source>
</evidence>
<dbReference type="SUPFAM" id="SSF53623">
    <property type="entry name" value="MurD-like peptide ligases, catalytic domain"/>
    <property type="match status" value="1"/>
</dbReference>
<keyword evidence="9 10" id="KW-0961">Cell wall biogenesis/degradation</keyword>
<dbReference type="InterPro" id="IPR005863">
    <property type="entry name" value="UDP-N-AcMur_synth"/>
</dbReference>
<feature type="domain" description="Mur ligase C-terminal" evidence="13">
    <location>
        <begin position="336"/>
        <end position="451"/>
    </location>
</feature>
<evidence type="ECO:0000256" key="7">
    <source>
        <dbReference type="ARBA" id="ARBA00022984"/>
    </source>
</evidence>
<dbReference type="GO" id="GO:0009252">
    <property type="term" value="P:peptidoglycan biosynthetic process"/>
    <property type="evidence" value="ECO:0007669"/>
    <property type="project" value="UniProtKB-UniRule"/>
</dbReference>
<keyword evidence="6 10" id="KW-0133">Cell shape</keyword>
<keyword evidence="7 10" id="KW-0573">Peptidoglycan synthesis</keyword>
<sequence length="485" mass="50871">MNIDEPLWTSSELATACNADSARPWFADGLQTDSRLVLPGDLFVALKGDNYDGHAFVKEALGKGAAAVLVSDVPEGIADDEPRLVRVGDVLPALEKMAAYAVMRAPVCTLAVTGSVGKTSIVHALKKALANSGDTHTSVRSYNNHIGLPVSMARMPRGARYGIFEVGISEPGEMSDRARVIQPDVVLVSTLGPAHVGNFASIDAIIEEKARIFDGMRPGGTAIIASDGPYAERMIHAAEARGLTVIKVSAECENKEADVYPLHASERFDCSCLTADVGGTIVTYRIGEPGKAWLLNSLMVLAAVKETGADLGGAALSLATLVAERGRGRTHHLTWDDQGFMLIDDSYNANPVSMEAALDRIGALPVGHTARRVGVFADMAELGDLTADAHEALAGKMRAAGLTKVFAIGQGMAGAARAAGLAVEEFDDTTDLARQLLSDVRQDDVLLVKGANKAGLEGVVRTLLETATVSTEFGHSGMALSAAAE</sequence>
<dbReference type="SUPFAM" id="SSF53244">
    <property type="entry name" value="MurD-like peptide ligases, peptide-binding domain"/>
    <property type="match status" value="1"/>
</dbReference>
<dbReference type="InterPro" id="IPR000713">
    <property type="entry name" value="Mur_ligase_N"/>
</dbReference>
<keyword evidence="3 10" id="KW-0132">Cell division</keyword>
<keyword evidence="5 10" id="KW-0067">ATP-binding</keyword>
<organism evidence="15 16">
    <name type="scientific">Kordiimonas sediminis</name>
    <dbReference type="NCBI Taxonomy" id="1735581"/>
    <lineage>
        <taxon>Bacteria</taxon>
        <taxon>Pseudomonadati</taxon>
        <taxon>Pseudomonadota</taxon>
        <taxon>Alphaproteobacteria</taxon>
        <taxon>Kordiimonadales</taxon>
        <taxon>Kordiimonadaceae</taxon>
        <taxon>Kordiimonas</taxon>
    </lineage>
</organism>
<dbReference type="GO" id="GO:0008360">
    <property type="term" value="P:regulation of cell shape"/>
    <property type="evidence" value="ECO:0007669"/>
    <property type="project" value="UniProtKB-KW"/>
</dbReference>
<dbReference type="SUPFAM" id="SSF63418">
    <property type="entry name" value="MurE/MurF N-terminal domain"/>
    <property type="match status" value="1"/>
</dbReference>
<dbReference type="GO" id="GO:0005737">
    <property type="term" value="C:cytoplasm"/>
    <property type="evidence" value="ECO:0007669"/>
    <property type="project" value="UniProtKB-SubCell"/>
</dbReference>
<evidence type="ECO:0000256" key="11">
    <source>
        <dbReference type="RuleBase" id="RU004136"/>
    </source>
</evidence>
<dbReference type="InterPro" id="IPR035911">
    <property type="entry name" value="MurE/MurF_N"/>
</dbReference>
<dbReference type="Gene3D" id="3.90.190.20">
    <property type="entry name" value="Mur ligase, C-terminal domain"/>
    <property type="match status" value="1"/>
</dbReference>
<comment type="similarity">
    <text evidence="10">Belongs to the MurCDEF family. MurF subfamily.</text>
</comment>
<comment type="subcellular location">
    <subcellularLocation>
        <location evidence="10 11">Cytoplasm</location>
    </subcellularLocation>
</comment>
<evidence type="ECO:0000256" key="10">
    <source>
        <dbReference type="HAMAP-Rule" id="MF_02019"/>
    </source>
</evidence>
<reference evidence="15" key="1">
    <citation type="journal article" date="2014" name="Int. J. Syst. Evol. Microbiol.">
        <title>Complete genome sequence of Corynebacterium casei LMG S-19264T (=DSM 44701T), isolated from a smear-ripened cheese.</title>
        <authorList>
            <consortium name="US DOE Joint Genome Institute (JGI-PGF)"/>
            <person name="Walter F."/>
            <person name="Albersmeier A."/>
            <person name="Kalinowski J."/>
            <person name="Ruckert C."/>
        </authorList>
    </citation>
    <scope>NUCLEOTIDE SEQUENCE</scope>
    <source>
        <strain evidence="15">KCTC 42590</strain>
    </source>
</reference>
<comment type="function">
    <text evidence="10 11">Involved in cell wall formation. Catalyzes the final step in the synthesis of UDP-N-acetylmuramoyl-pentapeptide, the precursor of murein.</text>
</comment>
<proteinExistence type="inferred from homology"/>
<evidence type="ECO:0000313" key="15">
    <source>
        <dbReference type="EMBL" id="GHF23121.1"/>
    </source>
</evidence>
<dbReference type="GO" id="GO:0051301">
    <property type="term" value="P:cell division"/>
    <property type="evidence" value="ECO:0007669"/>
    <property type="project" value="UniProtKB-KW"/>
</dbReference>
<dbReference type="AlphaFoldDB" id="A0A919E806"/>
<dbReference type="NCBIfam" id="TIGR01143">
    <property type="entry name" value="murF"/>
    <property type="match status" value="1"/>
</dbReference>
<dbReference type="EC" id="6.3.2.10" evidence="10 11"/>
<protein>
    <recommendedName>
        <fullName evidence="10 11">UDP-N-acetylmuramoyl-tripeptide--D-alanyl-D-alanine ligase</fullName>
        <ecNumber evidence="10 11">6.3.2.10</ecNumber>
    </recommendedName>
    <alternativeName>
        <fullName evidence="10">D-alanyl-D-alanine-adding enzyme</fullName>
    </alternativeName>
</protein>
<keyword evidence="16" id="KW-1185">Reference proteome</keyword>
<evidence type="ECO:0000256" key="6">
    <source>
        <dbReference type="ARBA" id="ARBA00022960"/>
    </source>
</evidence>
<evidence type="ECO:0000256" key="4">
    <source>
        <dbReference type="ARBA" id="ARBA00022741"/>
    </source>
</evidence>
<name>A0A919E806_9PROT</name>
<keyword evidence="8 10" id="KW-0131">Cell cycle</keyword>
<dbReference type="GO" id="GO:0005524">
    <property type="term" value="F:ATP binding"/>
    <property type="evidence" value="ECO:0007669"/>
    <property type="project" value="UniProtKB-UniRule"/>
</dbReference>
<dbReference type="PANTHER" id="PTHR43024">
    <property type="entry name" value="UDP-N-ACETYLMURAMOYL-TRIPEPTIDE--D-ALANYL-D-ALANINE LIGASE"/>
    <property type="match status" value="1"/>
</dbReference>
<dbReference type="GO" id="GO:0071555">
    <property type="term" value="P:cell wall organization"/>
    <property type="evidence" value="ECO:0007669"/>
    <property type="project" value="UniProtKB-KW"/>
</dbReference>
<evidence type="ECO:0000313" key="16">
    <source>
        <dbReference type="Proteomes" id="UP000630923"/>
    </source>
</evidence>
<dbReference type="Proteomes" id="UP000630923">
    <property type="component" value="Unassembled WGS sequence"/>
</dbReference>
<evidence type="ECO:0000256" key="1">
    <source>
        <dbReference type="ARBA" id="ARBA00022490"/>
    </source>
</evidence>